<feature type="domain" description="THIF-type NAD/FAD binding fold" evidence="2">
    <location>
        <begin position="5"/>
        <end position="238"/>
    </location>
</feature>
<comment type="similarity">
    <text evidence="1">Belongs to the HesA/MoeB/ThiF family.</text>
</comment>
<dbReference type="GO" id="GO:0008641">
    <property type="term" value="F:ubiquitin-like modifier activating enzyme activity"/>
    <property type="evidence" value="ECO:0007669"/>
    <property type="project" value="InterPro"/>
</dbReference>
<evidence type="ECO:0000259" key="2">
    <source>
        <dbReference type="Pfam" id="PF00899"/>
    </source>
</evidence>
<evidence type="ECO:0000313" key="3">
    <source>
        <dbReference type="EMBL" id="KZN96801.1"/>
    </source>
</evidence>
<comment type="caution">
    <text evidence="3">The sequence shown here is derived from an EMBL/GenBank/DDBJ whole genome shotgun (WGS) entry which is preliminary data.</text>
</comment>
<dbReference type="GO" id="GO:0008146">
    <property type="term" value="F:sulfotransferase activity"/>
    <property type="evidence" value="ECO:0007669"/>
    <property type="project" value="TreeGrafter"/>
</dbReference>
<dbReference type="InterPro" id="IPR045886">
    <property type="entry name" value="ThiF/MoeB/HesA"/>
</dbReference>
<evidence type="ECO:0000313" key="4">
    <source>
        <dbReference type="Proteomes" id="UP000076476"/>
    </source>
</evidence>
<evidence type="ECO:0000256" key="1">
    <source>
        <dbReference type="ARBA" id="ARBA00009919"/>
    </source>
</evidence>
<dbReference type="PANTHER" id="PTHR10953:SF102">
    <property type="entry name" value="ADENYLYLTRANSFERASE AND SULFURTRANSFERASE MOCS3"/>
    <property type="match status" value="1"/>
</dbReference>
<proteinExistence type="inferred from homology"/>
<dbReference type="Gene3D" id="3.40.50.720">
    <property type="entry name" value="NAD(P)-binding Rossmann-like Domain"/>
    <property type="match status" value="1"/>
</dbReference>
<gene>
    <name evidence="3" type="ORF">AZI98_06670</name>
</gene>
<dbReference type="STRING" id="33936.AZI98_06670"/>
<keyword evidence="4" id="KW-1185">Reference proteome</keyword>
<protein>
    <submittedName>
        <fullName evidence="3">Thiamine biosynthesis protein MoeB</fullName>
    </submittedName>
</protein>
<dbReference type="AlphaFoldDB" id="A0A164A8L8"/>
<dbReference type="GO" id="GO:0004792">
    <property type="term" value="F:thiosulfate-cyanide sulfurtransferase activity"/>
    <property type="evidence" value="ECO:0007669"/>
    <property type="project" value="TreeGrafter"/>
</dbReference>
<dbReference type="Pfam" id="PF00899">
    <property type="entry name" value="ThiF"/>
    <property type="match status" value="1"/>
</dbReference>
<dbReference type="GO" id="GO:0016779">
    <property type="term" value="F:nucleotidyltransferase activity"/>
    <property type="evidence" value="ECO:0007669"/>
    <property type="project" value="TreeGrafter"/>
</dbReference>
<accession>A0A164A8L8</accession>
<dbReference type="SUPFAM" id="SSF69572">
    <property type="entry name" value="Activating enzymes of the ubiquitin-like proteins"/>
    <property type="match status" value="1"/>
</dbReference>
<dbReference type="GO" id="GO:0005829">
    <property type="term" value="C:cytosol"/>
    <property type="evidence" value="ECO:0007669"/>
    <property type="project" value="TreeGrafter"/>
</dbReference>
<dbReference type="EMBL" id="LWBR01000014">
    <property type="protein sequence ID" value="KZN96801.1"/>
    <property type="molecule type" value="Genomic_DNA"/>
</dbReference>
<dbReference type="FunFam" id="3.40.50.720:FF:000080">
    <property type="entry name" value="Thiazole biosynthesis adenylyltransferase ThiF"/>
    <property type="match status" value="1"/>
</dbReference>
<dbReference type="CDD" id="cd00757">
    <property type="entry name" value="ThiF_MoeB_HesA_family"/>
    <property type="match status" value="1"/>
</dbReference>
<dbReference type="PANTHER" id="PTHR10953">
    <property type="entry name" value="UBIQUITIN-ACTIVATING ENZYME E1"/>
    <property type="match status" value="1"/>
</dbReference>
<sequence length="337" mass="37582">MMERYSRQILFSPIGEEGQKKLLKSHVLIVGAGALGCASAEMLARAGIGKITIIDRDYVDWSNLGRQQLYTEEDAKQKLPKAVAAKKHLQEINSNISIEAIVGDFSIDFIEHVKDVDLIIDGTDNFETRFFINDLAMKHEIPWIYGAVVRSYGMTVSIVPKQTPCLHCMLQAIPSDGMTCDTVGVISPAVQIVASYQTAEALKYLVSGEVSKKLVSFDVWTREHSAVDMTKLKKADCPSCGHHPTYPYLSVENGLKTAVLCGRNTVQIRPQQKQKISLSEITNRLRPIVKDLKGNAYLISFQADDFRVVLFQDGRALIHGTKEEEKAKAIYQRYFGA</sequence>
<organism evidence="3 4">
    <name type="scientific">Aeribacillus pallidus</name>
    <dbReference type="NCBI Taxonomy" id="33936"/>
    <lineage>
        <taxon>Bacteria</taxon>
        <taxon>Bacillati</taxon>
        <taxon>Bacillota</taxon>
        <taxon>Bacilli</taxon>
        <taxon>Bacillales</taxon>
        <taxon>Bacillaceae</taxon>
        <taxon>Aeribacillus</taxon>
    </lineage>
</organism>
<dbReference type="Proteomes" id="UP000076476">
    <property type="component" value="Unassembled WGS sequence"/>
</dbReference>
<dbReference type="InterPro" id="IPR000594">
    <property type="entry name" value="ThiF_NAD_FAD-bd"/>
</dbReference>
<dbReference type="InterPro" id="IPR035985">
    <property type="entry name" value="Ubiquitin-activating_enz"/>
</dbReference>
<reference evidence="3 4" key="1">
    <citation type="submission" date="2016-04" db="EMBL/GenBank/DDBJ databases">
        <title>Draft genome sequence of Aeribacillus pallidus 8m3 from petroleum reservoir.</title>
        <authorList>
            <person name="Poltaraus A.B."/>
            <person name="Nazina T.N."/>
            <person name="Tourova T.P."/>
            <person name="Malakho S.M."/>
            <person name="Korshunova A.V."/>
            <person name="Sokolova D.S."/>
        </authorList>
    </citation>
    <scope>NUCLEOTIDE SEQUENCE [LARGE SCALE GENOMIC DNA]</scope>
    <source>
        <strain evidence="3 4">8m3</strain>
    </source>
</reference>
<dbReference type="OrthoDB" id="9804286at2"/>
<name>A0A164A8L8_9BACI</name>
<accession>A0A165Y7E3</accession>